<dbReference type="Proteomes" id="UP000575068">
    <property type="component" value="Unassembled WGS sequence"/>
</dbReference>
<dbReference type="InterPro" id="IPR001647">
    <property type="entry name" value="HTH_TetR"/>
</dbReference>
<protein>
    <submittedName>
        <fullName evidence="3">AcrR family transcriptional regulator</fullName>
    </submittedName>
</protein>
<name>A0A840HSU1_9SPHN</name>
<evidence type="ECO:0000259" key="2">
    <source>
        <dbReference type="Pfam" id="PF00440"/>
    </source>
</evidence>
<accession>A0A840HSU1</accession>
<keyword evidence="4" id="KW-1185">Reference proteome</keyword>
<dbReference type="InterPro" id="IPR009057">
    <property type="entry name" value="Homeodomain-like_sf"/>
</dbReference>
<reference evidence="3 4" key="1">
    <citation type="submission" date="2020-08" db="EMBL/GenBank/DDBJ databases">
        <title>Genomic Encyclopedia of Type Strains, Phase IV (KMG-IV): sequencing the most valuable type-strain genomes for metagenomic binning, comparative biology and taxonomic classification.</title>
        <authorList>
            <person name="Goeker M."/>
        </authorList>
    </citation>
    <scope>NUCLEOTIDE SEQUENCE [LARGE SCALE GENOMIC DNA]</scope>
    <source>
        <strain evidence="3 4">DSM 7465</strain>
    </source>
</reference>
<evidence type="ECO:0000313" key="3">
    <source>
        <dbReference type="EMBL" id="MBB4640650.1"/>
    </source>
</evidence>
<sequence length="226" mass="25301">METNSKQIRQRVERRREVQPIAPRGMGTVEAIMEAAERLWGERGIEGASLREISVAAGSANKSSVGYHFGNKSGLIDAICRWREAAVEGRRRSLLEAAKAEGKLDEPVTLLRIVFKPILEEVDRHGRHIYASFLRALIHFPQFDNGAATREFSPTGYFVLESLRKQASHLPQNLLDARLRLIYEICHAAMTDQDDNRLAASPDPVLANKIFEDGLSASAHLLFLDK</sequence>
<feature type="domain" description="HTH tetR-type" evidence="2">
    <location>
        <begin position="32"/>
        <end position="79"/>
    </location>
</feature>
<dbReference type="EMBL" id="JACHOV010000003">
    <property type="protein sequence ID" value="MBB4640650.1"/>
    <property type="molecule type" value="Genomic_DNA"/>
</dbReference>
<dbReference type="GO" id="GO:0003677">
    <property type="term" value="F:DNA binding"/>
    <property type="evidence" value="ECO:0007669"/>
    <property type="project" value="UniProtKB-KW"/>
</dbReference>
<evidence type="ECO:0000256" key="1">
    <source>
        <dbReference type="ARBA" id="ARBA00023125"/>
    </source>
</evidence>
<comment type="caution">
    <text evidence="3">The sequence shown here is derived from an EMBL/GenBank/DDBJ whole genome shotgun (WGS) entry which is preliminary data.</text>
</comment>
<organism evidence="3 4">
    <name type="scientific">Rhizorhapis suberifaciens</name>
    <name type="common">corky root of lettuce</name>
    <dbReference type="NCBI Taxonomy" id="13656"/>
    <lineage>
        <taxon>Bacteria</taxon>
        <taxon>Pseudomonadati</taxon>
        <taxon>Pseudomonadota</taxon>
        <taxon>Alphaproteobacteria</taxon>
        <taxon>Sphingomonadales</taxon>
        <taxon>Sphingomonadaceae</taxon>
        <taxon>Rhizorhapis</taxon>
    </lineage>
</organism>
<dbReference type="Gene3D" id="1.10.357.10">
    <property type="entry name" value="Tetracycline Repressor, domain 2"/>
    <property type="match status" value="1"/>
</dbReference>
<proteinExistence type="predicted"/>
<dbReference type="Pfam" id="PF00440">
    <property type="entry name" value="TetR_N"/>
    <property type="match status" value="1"/>
</dbReference>
<dbReference type="RefSeq" id="WP_184474493.1">
    <property type="nucleotide sequence ID" value="NZ_JACHOV010000003.1"/>
</dbReference>
<gene>
    <name evidence="3" type="ORF">HNQ99_000943</name>
</gene>
<dbReference type="AlphaFoldDB" id="A0A840HSU1"/>
<keyword evidence="1" id="KW-0238">DNA-binding</keyword>
<evidence type="ECO:0000313" key="4">
    <source>
        <dbReference type="Proteomes" id="UP000575068"/>
    </source>
</evidence>
<dbReference type="SUPFAM" id="SSF46689">
    <property type="entry name" value="Homeodomain-like"/>
    <property type="match status" value="1"/>
</dbReference>